<gene>
    <name evidence="1" type="ORF">RAN3_2504</name>
</gene>
<protein>
    <submittedName>
        <fullName evidence="1">Uncharacterized protein</fullName>
    </submittedName>
</protein>
<accession>A0A484U3T5</accession>
<proteinExistence type="predicted"/>
<name>A0A484U3T5_9ZZZZ</name>
<reference evidence="1" key="1">
    <citation type="submission" date="2019-03" db="EMBL/GenBank/DDBJ databases">
        <authorList>
            <person name="Danneels B."/>
        </authorList>
    </citation>
    <scope>NUCLEOTIDE SEQUENCE</scope>
</reference>
<sequence length="132" mass="14967">MPERLLNPADVELLRDALDHIMRTARASRTQTRRTRFIEKRAKLALDGVPYSPRDFDLPKMTPVQTALDTAKRQNMALRFNYREMLGALRDAESFISGFEDDQSQVGIPELLERLRAALNLATAACHQEVAA</sequence>
<dbReference type="AlphaFoldDB" id="A0A484U3T5"/>
<evidence type="ECO:0000313" key="1">
    <source>
        <dbReference type="EMBL" id="VFR81010.1"/>
    </source>
</evidence>
<organism evidence="1">
    <name type="scientific">plant metagenome</name>
    <dbReference type="NCBI Taxonomy" id="1297885"/>
    <lineage>
        <taxon>unclassified sequences</taxon>
        <taxon>metagenomes</taxon>
        <taxon>organismal metagenomes</taxon>
    </lineage>
</organism>
<dbReference type="EMBL" id="CAADIO010000004">
    <property type="protein sequence ID" value="VFR81010.1"/>
    <property type="molecule type" value="Genomic_DNA"/>
</dbReference>